<feature type="compositionally biased region" description="Pro residues" evidence="1">
    <location>
        <begin position="1"/>
        <end position="12"/>
    </location>
</feature>
<proteinExistence type="predicted"/>
<evidence type="ECO:0000313" key="2">
    <source>
        <dbReference type="EMBL" id="TGO05407.1"/>
    </source>
</evidence>
<name>A0A4Z1E6U6_9MICO</name>
<organism evidence="2 3">
    <name type="scientific">Serinibacter arcticus</name>
    <dbReference type="NCBI Taxonomy" id="1655435"/>
    <lineage>
        <taxon>Bacteria</taxon>
        <taxon>Bacillati</taxon>
        <taxon>Actinomycetota</taxon>
        <taxon>Actinomycetes</taxon>
        <taxon>Micrococcales</taxon>
        <taxon>Beutenbergiaceae</taxon>
        <taxon>Serinibacter</taxon>
    </lineage>
</organism>
<evidence type="ECO:0000256" key="1">
    <source>
        <dbReference type="SAM" id="MobiDB-lite"/>
    </source>
</evidence>
<dbReference type="Proteomes" id="UP000297318">
    <property type="component" value="Unassembled WGS sequence"/>
</dbReference>
<feature type="region of interest" description="Disordered" evidence="1">
    <location>
        <begin position="1"/>
        <end position="22"/>
    </location>
</feature>
<gene>
    <name evidence="2" type="ORF">SERN_1411</name>
</gene>
<dbReference type="RefSeq" id="WP_158292599.1">
    <property type="nucleotide sequence ID" value="NZ_RHPJ01000002.1"/>
</dbReference>
<protein>
    <submittedName>
        <fullName evidence="2">Uncharacterized protein</fullName>
    </submittedName>
</protein>
<evidence type="ECO:0000313" key="3">
    <source>
        <dbReference type="Proteomes" id="UP000297318"/>
    </source>
</evidence>
<dbReference type="EMBL" id="RHPJ01000002">
    <property type="protein sequence ID" value="TGO05407.1"/>
    <property type="molecule type" value="Genomic_DNA"/>
</dbReference>
<sequence>MSSTPPVPPPAIPDDGARASAAEEIEAEVDVVSRINDPAHDDVFEHLRRKPDPGTDA</sequence>
<keyword evidence="3" id="KW-1185">Reference proteome</keyword>
<accession>A0A4Z1E6U6</accession>
<reference evidence="2 3" key="1">
    <citation type="submission" date="2018-11" db="EMBL/GenBank/DDBJ databases">
        <title>Complete genome sequencing of the Actinobacteria Serinibacter sp. K3-2.</title>
        <authorList>
            <person name="Rakitin A.L."/>
            <person name="Beletsky A.V."/>
            <person name="Mardanov A.V."/>
            <person name="Ravin N.V."/>
            <person name="Gromova A.S."/>
            <person name="Filippova S.N."/>
            <person name="Gal'Chenko V.F."/>
        </authorList>
    </citation>
    <scope>NUCLEOTIDE SEQUENCE [LARGE SCALE GENOMIC DNA]</scope>
    <source>
        <strain evidence="2 3">K3-2</strain>
    </source>
</reference>
<comment type="caution">
    <text evidence="2">The sequence shown here is derived from an EMBL/GenBank/DDBJ whole genome shotgun (WGS) entry which is preliminary data.</text>
</comment>
<dbReference type="AlphaFoldDB" id="A0A4Z1E6U6"/>